<evidence type="ECO:0000313" key="1">
    <source>
        <dbReference type="EMBL" id="PPE66214.1"/>
    </source>
</evidence>
<dbReference type="EMBL" id="PSNX01000008">
    <property type="protein sequence ID" value="PPE66214.1"/>
    <property type="molecule type" value="Genomic_DNA"/>
</dbReference>
<dbReference type="Pfam" id="PF11745">
    <property type="entry name" value="DUF3304"/>
    <property type="match status" value="1"/>
</dbReference>
<dbReference type="OrthoDB" id="8854364at2"/>
<dbReference type="Proteomes" id="UP000238605">
    <property type="component" value="Unassembled WGS sequence"/>
</dbReference>
<dbReference type="AlphaFoldDB" id="A0A2S5SU44"/>
<keyword evidence="2" id="KW-1185">Reference proteome</keyword>
<dbReference type="RefSeq" id="WP_104302498.1">
    <property type="nucleotide sequence ID" value="NZ_PSNX01000008.1"/>
</dbReference>
<gene>
    <name evidence="1" type="ORF">C1704_09530</name>
</gene>
<comment type="caution">
    <text evidence="1">The sequence shown here is derived from an EMBL/GenBank/DDBJ whole genome shotgun (WGS) entry which is preliminary data.</text>
</comment>
<name>A0A2S5SU44_9BURK</name>
<protein>
    <submittedName>
        <fullName evidence="1">DUF3304 domain-containing protein</fullName>
    </submittedName>
</protein>
<reference evidence="1 2" key="1">
    <citation type="submission" date="2018-02" db="EMBL/GenBank/DDBJ databases">
        <title>Reclassifiation of [Polyangium] brachysporum DSM 7029 as Guopingzhaonella breviflexa gen. nov., sp. nov., a member of the family Comamonadaceae.</title>
        <authorList>
            <person name="Tang B."/>
        </authorList>
    </citation>
    <scope>NUCLEOTIDE SEQUENCE [LARGE SCALE GENOMIC DNA]</scope>
    <source>
        <strain evidence="1 2">BCRC 80649</strain>
    </source>
</reference>
<dbReference type="InterPro" id="IPR021733">
    <property type="entry name" value="DUF3304"/>
</dbReference>
<accession>A0A2S5SU44</accession>
<organism evidence="1 2">
    <name type="scientific">Caldimonas caldifontis</name>
    <dbReference type="NCBI Taxonomy" id="1452508"/>
    <lineage>
        <taxon>Bacteria</taxon>
        <taxon>Pseudomonadati</taxon>
        <taxon>Pseudomonadota</taxon>
        <taxon>Betaproteobacteria</taxon>
        <taxon>Burkholderiales</taxon>
        <taxon>Sphaerotilaceae</taxon>
        <taxon>Caldimonas</taxon>
    </lineage>
</organism>
<evidence type="ECO:0000313" key="2">
    <source>
        <dbReference type="Proteomes" id="UP000238605"/>
    </source>
</evidence>
<sequence length="180" mass="19489">MSVERTGTLLAMAQRVHRGLGMVSGIGVLVGALSACAKDDKVSTNYTVVNHTRGGVVYITVDQQGGILVAGPHSQSGDACCVTIPKQWRPDFRVTIGWQDDSTEQLDADGKPILRDGRPVLVPGEKYLRTVPIEEYASNNLGTMKIHILPDKNVIVVVSLLAPFHPDYLPKNPLQGPRQP</sequence>
<proteinExistence type="predicted"/>